<dbReference type="InterPro" id="IPR001447">
    <property type="entry name" value="Arylamine_N-AcTrfase"/>
</dbReference>
<dbReference type="SUPFAM" id="SSF54001">
    <property type="entry name" value="Cysteine proteinases"/>
    <property type="match status" value="1"/>
</dbReference>
<dbReference type="Proteomes" id="UP001152795">
    <property type="component" value="Unassembled WGS sequence"/>
</dbReference>
<sequence>MSYKTETGNMLTKTEAIEFLQIEWKIENVEQQLQNDREKFLNKLIFTAHEMVPFQMLFIGKLALIPPEERKVPSMAEIDHMCMSGNGGNCVVINMFMSRLLKALGYSAFVCRATVTSYVFNSHLIVIVKDLVITGDLHLVDCGLGLPSFRAISLNFNEESPVYRDSFLQYKFIKLDGKVLRMHGDGDVVVRKDRPIEDLDFICGKWRRFYEFTIETLECENLEDLGPVFSLAYLPKLKPRAARFPGGKAVLLNEGNILSIEQEDKTLKTVTLQSKEALQVFKHYFPSISEDLVQQAYSTWQKSRL</sequence>
<dbReference type="Pfam" id="PF00797">
    <property type="entry name" value="Acetyltransf_2"/>
    <property type="match status" value="1"/>
</dbReference>
<gene>
    <name evidence="3" type="ORF">PACLA_8A082536</name>
</gene>
<accession>A0A6S7K887</accession>
<dbReference type="PANTHER" id="PTHR11786:SF0">
    <property type="entry name" value="ARYLAMINE N-ACETYLTRANSFERASE 4-RELATED"/>
    <property type="match status" value="1"/>
</dbReference>
<dbReference type="OrthoDB" id="10260017at2759"/>
<keyword evidence="4" id="KW-1185">Reference proteome</keyword>
<proteinExistence type="inferred from homology"/>
<evidence type="ECO:0000256" key="1">
    <source>
        <dbReference type="ARBA" id="ARBA00006547"/>
    </source>
</evidence>
<comment type="caution">
    <text evidence="3">The sequence shown here is derived from an EMBL/GenBank/DDBJ whole genome shotgun (WGS) entry which is preliminary data.</text>
</comment>
<evidence type="ECO:0000313" key="3">
    <source>
        <dbReference type="EMBL" id="CAB4023952.1"/>
    </source>
</evidence>
<dbReference type="EC" id="2.3.1.5" evidence="2"/>
<dbReference type="InterPro" id="IPR038765">
    <property type="entry name" value="Papain-like_cys_pep_sf"/>
</dbReference>
<dbReference type="InterPro" id="IPR053710">
    <property type="entry name" value="Arylamine_NAT_domain_sf"/>
</dbReference>
<protein>
    <recommendedName>
        <fullName evidence="2">arylamine N-acetyltransferase</fullName>
        <ecNumber evidence="2">2.3.1.5</ecNumber>
    </recommendedName>
</protein>
<evidence type="ECO:0000256" key="2">
    <source>
        <dbReference type="ARBA" id="ARBA00012701"/>
    </source>
</evidence>
<reference evidence="3" key="1">
    <citation type="submission" date="2020-04" db="EMBL/GenBank/DDBJ databases">
        <authorList>
            <person name="Alioto T."/>
            <person name="Alioto T."/>
            <person name="Gomez Garrido J."/>
        </authorList>
    </citation>
    <scope>NUCLEOTIDE SEQUENCE</scope>
    <source>
        <strain evidence="3">A484AB</strain>
    </source>
</reference>
<dbReference type="Gene3D" id="3.30.2140.20">
    <property type="match status" value="1"/>
</dbReference>
<dbReference type="AlphaFoldDB" id="A0A6S7K887"/>
<evidence type="ECO:0000313" key="4">
    <source>
        <dbReference type="Proteomes" id="UP001152795"/>
    </source>
</evidence>
<dbReference type="PANTHER" id="PTHR11786">
    <property type="entry name" value="N-HYDROXYARYLAMINE O-ACETYLTRANSFERASE"/>
    <property type="match status" value="1"/>
</dbReference>
<dbReference type="GO" id="GO:0004060">
    <property type="term" value="F:arylamine N-acetyltransferase activity"/>
    <property type="evidence" value="ECO:0007669"/>
    <property type="project" value="UniProtKB-EC"/>
</dbReference>
<organism evidence="3 4">
    <name type="scientific">Paramuricea clavata</name>
    <name type="common">Red gorgonian</name>
    <name type="synonym">Violescent sea-whip</name>
    <dbReference type="NCBI Taxonomy" id="317549"/>
    <lineage>
        <taxon>Eukaryota</taxon>
        <taxon>Metazoa</taxon>
        <taxon>Cnidaria</taxon>
        <taxon>Anthozoa</taxon>
        <taxon>Octocorallia</taxon>
        <taxon>Malacalcyonacea</taxon>
        <taxon>Plexauridae</taxon>
        <taxon>Paramuricea</taxon>
    </lineage>
</organism>
<name>A0A6S7K887_PARCT</name>
<comment type="similarity">
    <text evidence="1">Belongs to the arylamine N-acetyltransferase family.</text>
</comment>
<dbReference type="EMBL" id="CACRXK020012762">
    <property type="protein sequence ID" value="CAB4023952.1"/>
    <property type="molecule type" value="Genomic_DNA"/>
</dbReference>